<reference evidence="1" key="1">
    <citation type="submission" date="2021-01" db="EMBL/GenBank/DDBJ databases">
        <authorList>
            <consortium name="Genoscope - CEA"/>
            <person name="William W."/>
        </authorList>
    </citation>
    <scope>NUCLEOTIDE SEQUENCE</scope>
</reference>
<dbReference type="AlphaFoldDB" id="A0A8S1LBL3"/>
<name>A0A8S1LBL3_9CILI</name>
<comment type="caution">
    <text evidence="1">The sequence shown here is derived from an EMBL/GenBank/DDBJ whole genome shotgun (WGS) entry which is preliminary data.</text>
</comment>
<gene>
    <name evidence="1" type="ORF">PSON_ATCC_30995.1.T0190409</name>
</gene>
<accession>A0A8S1LBL3</accession>
<protein>
    <submittedName>
        <fullName evidence="1">Uncharacterized protein</fullName>
    </submittedName>
</protein>
<sequence length="85" mass="10020">MEKFLALIKQNNQKHGTQTIYWQVIIAYDSSALISNISYKLKSKGKSSYVFAYQIIQFKLQFQKDKQIERMVNIIIIEILIYIVS</sequence>
<evidence type="ECO:0000313" key="2">
    <source>
        <dbReference type="Proteomes" id="UP000692954"/>
    </source>
</evidence>
<evidence type="ECO:0000313" key="1">
    <source>
        <dbReference type="EMBL" id="CAD8064957.1"/>
    </source>
</evidence>
<proteinExistence type="predicted"/>
<keyword evidence="2" id="KW-1185">Reference proteome</keyword>
<organism evidence="1 2">
    <name type="scientific">Paramecium sonneborni</name>
    <dbReference type="NCBI Taxonomy" id="65129"/>
    <lineage>
        <taxon>Eukaryota</taxon>
        <taxon>Sar</taxon>
        <taxon>Alveolata</taxon>
        <taxon>Ciliophora</taxon>
        <taxon>Intramacronucleata</taxon>
        <taxon>Oligohymenophorea</taxon>
        <taxon>Peniculida</taxon>
        <taxon>Parameciidae</taxon>
        <taxon>Paramecium</taxon>
    </lineage>
</organism>
<dbReference type="EMBL" id="CAJJDN010000019">
    <property type="protein sequence ID" value="CAD8064957.1"/>
    <property type="molecule type" value="Genomic_DNA"/>
</dbReference>
<dbReference type="Proteomes" id="UP000692954">
    <property type="component" value="Unassembled WGS sequence"/>
</dbReference>